<accession>A0A956NFU0</accession>
<dbReference type="InterPro" id="IPR029063">
    <property type="entry name" value="SAM-dependent_MTases_sf"/>
</dbReference>
<dbReference type="EMBL" id="JAGQHS010000141">
    <property type="protein sequence ID" value="MCA9758081.1"/>
    <property type="molecule type" value="Genomic_DNA"/>
</dbReference>
<dbReference type="PANTHER" id="PTHR45128:SF2">
    <property type="entry name" value="METHYLTRANSFERASE DOMAIN-CONTAINING PROTEIN"/>
    <property type="match status" value="1"/>
</dbReference>
<feature type="domain" description="S-adenosylmethionine-dependent methyltransferase Rv2258c-like winged HTH" evidence="2">
    <location>
        <begin position="19"/>
        <end position="89"/>
    </location>
</feature>
<proteinExistence type="predicted"/>
<dbReference type="GO" id="GO:0032259">
    <property type="term" value="P:methylation"/>
    <property type="evidence" value="ECO:0007669"/>
    <property type="project" value="UniProtKB-KW"/>
</dbReference>
<feature type="domain" description="Methyltransferase" evidence="1">
    <location>
        <begin position="168"/>
        <end position="286"/>
    </location>
</feature>
<dbReference type="InterPro" id="IPR025714">
    <property type="entry name" value="Methyltranfer_dom"/>
</dbReference>
<sequence length="347" mass="37361">MPTLMQFLGKMVTELGAAATAPLTLLGDQLGLYKAIAKAGAVTSETLAQATETNERYIREWLANQAAAGYITYDGASETFHLTPEQEAVFVEEGSPCYLGGAFYSFVSLFADQPRLVEAFRTGEGISWGNHHSCLFCGVEKFFRPTYASHLVQDWIPSIEGADEKLRAGAKAADVGCGHGASTILMAQAYPDSHFYGYDFHEPSIRAARAAAKKAGVTNVTFEVATAQDFPGSGYDFVTFFDCLHDMGDPVGAAARVNEALTDDGSWMIVEPMAGDSLEDNLNPVSRLYYAYSTQICTPSALSQDGGHSLGAQAGPKRMKAIVSEGGFGKFRKASDTPFNLIYEARK</sequence>
<dbReference type="Gene3D" id="3.40.50.150">
    <property type="entry name" value="Vaccinia Virus protein VP39"/>
    <property type="match status" value="1"/>
</dbReference>
<dbReference type="SUPFAM" id="SSF53335">
    <property type="entry name" value="S-adenosyl-L-methionine-dependent methyltransferases"/>
    <property type="match status" value="1"/>
</dbReference>
<dbReference type="InterPro" id="IPR048711">
    <property type="entry name" value="WHD_Rv2258c"/>
</dbReference>
<evidence type="ECO:0000313" key="4">
    <source>
        <dbReference type="Proteomes" id="UP000739538"/>
    </source>
</evidence>
<dbReference type="InterPro" id="IPR036390">
    <property type="entry name" value="WH_DNA-bd_sf"/>
</dbReference>
<evidence type="ECO:0000313" key="3">
    <source>
        <dbReference type="EMBL" id="MCA9758081.1"/>
    </source>
</evidence>
<dbReference type="Gene3D" id="1.10.10.10">
    <property type="entry name" value="Winged helix-like DNA-binding domain superfamily/Winged helix DNA-binding domain"/>
    <property type="match status" value="1"/>
</dbReference>
<dbReference type="InterPro" id="IPR036388">
    <property type="entry name" value="WH-like_DNA-bd_sf"/>
</dbReference>
<dbReference type="Pfam" id="PF21320">
    <property type="entry name" value="WHD_Rv2258c"/>
    <property type="match status" value="1"/>
</dbReference>
<protein>
    <submittedName>
        <fullName evidence="3">Methyltransferase domain-containing protein</fullName>
    </submittedName>
</protein>
<dbReference type="Proteomes" id="UP000739538">
    <property type="component" value="Unassembled WGS sequence"/>
</dbReference>
<reference evidence="3" key="2">
    <citation type="journal article" date="2021" name="Microbiome">
        <title>Successional dynamics and alternative stable states in a saline activated sludge microbial community over 9 years.</title>
        <authorList>
            <person name="Wang Y."/>
            <person name="Ye J."/>
            <person name="Ju F."/>
            <person name="Liu L."/>
            <person name="Boyd J.A."/>
            <person name="Deng Y."/>
            <person name="Parks D.H."/>
            <person name="Jiang X."/>
            <person name="Yin X."/>
            <person name="Woodcroft B.J."/>
            <person name="Tyson G.W."/>
            <person name="Hugenholtz P."/>
            <person name="Polz M.F."/>
            <person name="Zhang T."/>
        </authorList>
    </citation>
    <scope>NUCLEOTIDE SEQUENCE</scope>
    <source>
        <strain evidence="3">HKST-UBA02</strain>
    </source>
</reference>
<keyword evidence="3" id="KW-0489">Methyltransferase</keyword>
<reference evidence="3" key="1">
    <citation type="submission" date="2020-04" db="EMBL/GenBank/DDBJ databases">
        <authorList>
            <person name="Zhang T."/>
        </authorList>
    </citation>
    <scope>NUCLEOTIDE SEQUENCE</scope>
    <source>
        <strain evidence="3">HKST-UBA02</strain>
    </source>
</reference>
<organism evidence="3 4">
    <name type="scientific">Eiseniibacteriota bacterium</name>
    <dbReference type="NCBI Taxonomy" id="2212470"/>
    <lineage>
        <taxon>Bacteria</taxon>
        <taxon>Candidatus Eiseniibacteriota</taxon>
    </lineage>
</organism>
<dbReference type="AlphaFoldDB" id="A0A956NFU0"/>
<dbReference type="PANTHER" id="PTHR45128">
    <property type="entry name" value="METHYLTRANSFERASE TYPE 11"/>
    <property type="match status" value="1"/>
</dbReference>
<dbReference type="InterPro" id="IPR053173">
    <property type="entry name" value="SAM-binding_MTase"/>
</dbReference>
<keyword evidence="3" id="KW-0808">Transferase</keyword>
<dbReference type="CDD" id="cd02440">
    <property type="entry name" value="AdoMet_MTases"/>
    <property type="match status" value="1"/>
</dbReference>
<evidence type="ECO:0000259" key="1">
    <source>
        <dbReference type="Pfam" id="PF13847"/>
    </source>
</evidence>
<dbReference type="SUPFAM" id="SSF46785">
    <property type="entry name" value="Winged helix' DNA-binding domain"/>
    <property type="match status" value="1"/>
</dbReference>
<name>A0A956NFU0_UNCEI</name>
<evidence type="ECO:0000259" key="2">
    <source>
        <dbReference type="Pfam" id="PF21320"/>
    </source>
</evidence>
<gene>
    <name evidence="3" type="ORF">KDA27_19970</name>
</gene>
<dbReference type="Pfam" id="PF13847">
    <property type="entry name" value="Methyltransf_31"/>
    <property type="match status" value="1"/>
</dbReference>
<dbReference type="GO" id="GO:0008168">
    <property type="term" value="F:methyltransferase activity"/>
    <property type="evidence" value="ECO:0007669"/>
    <property type="project" value="UniProtKB-KW"/>
</dbReference>
<comment type="caution">
    <text evidence="3">The sequence shown here is derived from an EMBL/GenBank/DDBJ whole genome shotgun (WGS) entry which is preliminary data.</text>
</comment>